<sequence>MPGQRRIHFQKESPPRQRKILAAITELDVRVNLYAVPRADVASRRLCLTAIVRDAASTAERLDPLLRVPDAVVWARAKGREWRKVVREYCALRPV</sequence>
<evidence type="ECO:0000313" key="1">
    <source>
        <dbReference type="EMBL" id="TCC53903.1"/>
    </source>
</evidence>
<dbReference type="RefSeq" id="WP_131512807.1">
    <property type="nucleotide sequence ID" value="NZ_SJKD01000001.1"/>
</dbReference>
<gene>
    <name evidence="1" type="ORF">E0H75_09640</name>
</gene>
<keyword evidence="2" id="KW-1185">Reference proteome</keyword>
<organism evidence="1 2">
    <name type="scientific">Kribbella capetownensis</name>
    <dbReference type="NCBI Taxonomy" id="1572659"/>
    <lineage>
        <taxon>Bacteria</taxon>
        <taxon>Bacillati</taxon>
        <taxon>Actinomycetota</taxon>
        <taxon>Actinomycetes</taxon>
        <taxon>Propionibacteriales</taxon>
        <taxon>Kribbellaceae</taxon>
        <taxon>Kribbella</taxon>
    </lineage>
</organism>
<dbReference type="OrthoDB" id="5188615at2"/>
<proteinExistence type="predicted"/>
<dbReference type="Proteomes" id="UP000293342">
    <property type="component" value="Unassembled WGS sequence"/>
</dbReference>
<accession>A0A4R0K1R5</accession>
<protein>
    <submittedName>
        <fullName evidence="1">Uncharacterized protein</fullName>
    </submittedName>
</protein>
<evidence type="ECO:0000313" key="2">
    <source>
        <dbReference type="Proteomes" id="UP000293342"/>
    </source>
</evidence>
<reference evidence="1 2" key="1">
    <citation type="submission" date="2019-02" db="EMBL/GenBank/DDBJ databases">
        <title>Kribbella capetownensis sp. nov. and Kribbella speibonae sp. nov., isolated from soil.</title>
        <authorList>
            <person name="Curtis S.M."/>
            <person name="Norton I."/>
            <person name="Everest G.J."/>
            <person name="Meyers P.R."/>
        </authorList>
    </citation>
    <scope>NUCLEOTIDE SEQUENCE [LARGE SCALE GENOMIC DNA]</scope>
    <source>
        <strain evidence="1 2">YM53</strain>
    </source>
</reference>
<name>A0A4R0K1R5_9ACTN</name>
<comment type="caution">
    <text evidence="1">The sequence shown here is derived from an EMBL/GenBank/DDBJ whole genome shotgun (WGS) entry which is preliminary data.</text>
</comment>
<dbReference type="EMBL" id="SJKD01000001">
    <property type="protein sequence ID" value="TCC53903.1"/>
    <property type="molecule type" value="Genomic_DNA"/>
</dbReference>
<dbReference type="AlphaFoldDB" id="A0A4R0K1R5"/>